<dbReference type="RefSeq" id="WP_057771075.1">
    <property type="nucleotide sequence ID" value="NZ_JQAT01000002.1"/>
</dbReference>
<dbReference type="PROSITE" id="PS50995">
    <property type="entry name" value="HTH_MARR_2"/>
    <property type="match status" value="1"/>
</dbReference>
<dbReference type="SUPFAM" id="SSF46785">
    <property type="entry name" value="Winged helix' DNA-binding domain"/>
    <property type="match status" value="1"/>
</dbReference>
<dbReference type="GO" id="GO:0003700">
    <property type="term" value="F:DNA-binding transcription factor activity"/>
    <property type="evidence" value="ECO:0007669"/>
    <property type="project" value="InterPro"/>
</dbReference>
<dbReference type="PATRIC" id="fig|81857.3.peg.1290"/>
<evidence type="ECO:0000313" key="6">
    <source>
        <dbReference type="Proteomes" id="UP000051751"/>
    </source>
</evidence>
<sequence length="150" mass="16818">MPENEKTQAALFGEIGPIGSIVVRLVETHSSYIKNELSKLGIYRGQDMILKSLSKNDNQSQKKLSAELCLNHSTITISVGRMENRGLVTLSKSQKDKRVTLVGLTDQGREMAKQVDKIWGQAEQQMQVNLTKTDLSEFKRISNVITKNLE</sequence>
<dbReference type="PANTHER" id="PTHR42756:SF1">
    <property type="entry name" value="TRANSCRIPTIONAL REPRESSOR OF EMRAB OPERON"/>
    <property type="match status" value="1"/>
</dbReference>
<evidence type="ECO:0000313" key="5">
    <source>
        <dbReference type="EMBL" id="KRN29068.1"/>
    </source>
</evidence>
<gene>
    <name evidence="5" type="ORF">IV38_GL001284</name>
</gene>
<evidence type="ECO:0000256" key="1">
    <source>
        <dbReference type="ARBA" id="ARBA00023015"/>
    </source>
</evidence>
<evidence type="ECO:0000259" key="4">
    <source>
        <dbReference type="PROSITE" id="PS50995"/>
    </source>
</evidence>
<organism evidence="5 6">
    <name type="scientific">Lactobacillus selangorensis</name>
    <dbReference type="NCBI Taxonomy" id="81857"/>
    <lineage>
        <taxon>Bacteria</taxon>
        <taxon>Bacillati</taxon>
        <taxon>Bacillota</taxon>
        <taxon>Bacilli</taxon>
        <taxon>Lactobacillales</taxon>
        <taxon>Lactobacillaceae</taxon>
        <taxon>Lactobacillus</taxon>
    </lineage>
</organism>
<dbReference type="EMBL" id="JQAT01000002">
    <property type="protein sequence ID" value="KRN29068.1"/>
    <property type="molecule type" value="Genomic_DNA"/>
</dbReference>
<dbReference type="InterPro" id="IPR036390">
    <property type="entry name" value="WH_DNA-bd_sf"/>
</dbReference>
<dbReference type="GO" id="GO:0003677">
    <property type="term" value="F:DNA binding"/>
    <property type="evidence" value="ECO:0007669"/>
    <property type="project" value="UniProtKB-KW"/>
</dbReference>
<evidence type="ECO:0000256" key="3">
    <source>
        <dbReference type="ARBA" id="ARBA00023163"/>
    </source>
</evidence>
<dbReference type="Proteomes" id="UP000051751">
    <property type="component" value="Unassembled WGS sequence"/>
</dbReference>
<dbReference type="OrthoDB" id="9807800at2"/>
<name>A0A0R2FUZ8_9LACO</name>
<dbReference type="SMART" id="SM00347">
    <property type="entry name" value="HTH_MARR"/>
    <property type="match status" value="1"/>
</dbReference>
<feature type="domain" description="HTH marR-type" evidence="4">
    <location>
        <begin position="15"/>
        <end position="150"/>
    </location>
</feature>
<dbReference type="Gene3D" id="1.10.10.10">
    <property type="entry name" value="Winged helix-like DNA-binding domain superfamily/Winged helix DNA-binding domain"/>
    <property type="match status" value="1"/>
</dbReference>
<dbReference type="InterPro" id="IPR000835">
    <property type="entry name" value="HTH_MarR-typ"/>
</dbReference>
<evidence type="ECO:0000256" key="2">
    <source>
        <dbReference type="ARBA" id="ARBA00023125"/>
    </source>
</evidence>
<keyword evidence="1" id="KW-0805">Transcription regulation</keyword>
<protein>
    <recommendedName>
        <fullName evidence="4">HTH marR-type domain-containing protein</fullName>
    </recommendedName>
</protein>
<proteinExistence type="predicted"/>
<keyword evidence="3" id="KW-0804">Transcription</keyword>
<dbReference type="AlphaFoldDB" id="A0A0R2FUZ8"/>
<dbReference type="PANTHER" id="PTHR42756">
    <property type="entry name" value="TRANSCRIPTIONAL REGULATOR, MARR"/>
    <property type="match status" value="1"/>
</dbReference>
<accession>A0A0R2FUZ8</accession>
<dbReference type="InterPro" id="IPR036388">
    <property type="entry name" value="WH-like_DNA-bd_sf"/>
</dbReference>
<keyword evidence="2" id="KW-0238">DNA-binding</keyword>
<reference evidence="5 6" key="1">
    <citation type="journal article" date="2015" name="Genome Announc.">
        <title>Expanding the biotechnology potential of lactobacilli through comparative genomics of 213 strains and associated genera.</title>
        <authorList>
            <person name="Sun Z."/>
            <person name="Harris H.M."/>
            <person name="McCann A."/>
            <person name="Guo C."/>
            <person name="Argimon S."/>
            <person name="Zhang W."/>
            <person name="Yang X."/>
            <person name="Jeffery I.B."/>
            <person name="Cooney J.C."/>
            <person name="Kagawa T.F."/>
            <person name="Liu W."/>
            <person name="Song Y."/>
            <person name="Salvetti E."/>
            <person name="Wrobel A."/>
            <person name="Rasinkangas P."/>
            <person name="Parkhill J."/>
            <person name="Rea M.C."/>
            <person name="O'Sullivan O."/>
            <person name="Ritari J."/>
            <person name="Douillard F.P."/>
            <person name="Paul Ross R."/>
            <person name="Yang R."/>
            <person name="Briner A.E."/>
            <person name="Felis G.E."/>
            <person name="de Vos W.M."/>
            <person name="Barrangou R."/>
            <person name="Klaenhammer T.R."/>
            <person name="Caufield P.W."/>
            <person name="Cui Y."/>
            <person name="Zhang H."/>
            <person name="O'Toole P.W."/>
        </authorList>
    </citation>
    <scope>NUCLEOTIDE SEQUENCE [LARGE SCALE GENOMIC DNA]</scope>
    <source>
        <strain evidence="5 6">ATCC BAA-66</strain>
    </source>
</reference>
<comment type="caution">
    <text evidence="5">The sequence shown here is derived from an EMBL/GenBank/DDBJ whole genome shotgun (WGS) entry which is preliminary data.</text>
</comment>
<dbReference type="Pfam" id="PF01047">
    <property type="entry name" value="MarR"/>
    <property type="match status" value="1"/>
</dbReference>